<feature type="non-terminal residue" evidence="2">
    <location>
        <position position="461"/>
    </location>
</feature>
<dbReference type="InterPro" id="IPR040256">
    <property type="entry name" value="At4g02000-like"/>
</dbReference>
<accession>A0ABQ8CZX4</accession>
<feature type="non-terminal residue" evidence="2">
    <location>
        <position position="1"/>
    </location>
</feature>
<evidence type="ECO:0000313" key="2">
    <source>
        <dbReference type="EMBL" id="KAH0922650.1"/>
    </source>
</evidence>
<dbReference type="Pfam" id="PF14111">
    <property type="entry name" value="DUF4283"/>
    <property type="match status" value="1"/>
</dbReference>
<keyword evidence="3" id="KW-1185">Reference proteome</keyword>
<evidence type="ECO:0000259" key="1">
    <source>
        <dbReference type="Pfam" id="PF14111"/>
    </source>
</evidence>
<protein>
    <recommendedName>
        <fullName evidence="1">DUF4283 domain-containing protein</fullName>
    </recommendedName>
</protein>
<dbReference type="InterPro" id="IPR025558">
    <property type="entry name" value="DUF4283"/>
</dbReference>
<feature type="domain" description="DUF4283" evidence="1">
    <location>
        <begin position="75"/>
        <end position="153"/>
    </location>
</feature>
<evidence type="ECO:0000313" key="3">
    <source>
        <dbReference type="Proteomes" id="UP000824890"/>
    </source>
</evidence>
<comment type="caution">
    <text evidence="2">The sequence shown here is derived from an EMBL/GenBank/DDBJ whole genome shotgun (WGS) entry which is preliminary data.</text>
</comment>
<proteinExistence type="predicted"/>
<name>A0ABQ8CZX4_BRANA</name>
<dbReference type="Proteomes" id="UP000824890">
    <property type="component" value="Unassembled WGS sequence"/>
</dbReference>
<organism evidence="2 3">
    <name type="scientific">Brassica napus</name>
    <name type="common">Rape</name>
    <dbReference type="NCBI Taxonomy" id="3708"/>
    <lineage>
        <taxon>Eukaryota</taxon>
        <taxon>Viridiplantae</taxon>
        <taxon>Streptophyta</taxon>
        <taxon>Embryophyta</taxon>
        <taxon>Tracheophyta</taxon>
        <taxon>Spermatophyta</taxon>
        <taxon>Magnoliopsida</taxon>
        <taxon>eudicotyledons</taxon>
        <taxon>Gunneridae</taxon>
        <taxon>Pentapetalae</taxon>
        <taxon>rosids</taxon>
        <taxon>malvids</taxon>
        <taxon>Brassicales</taxon>
        <taxon>Brassicaceae</taxon>
        <taxon>Brassiceae</taxon>
        <taxon>Brassica</taxon>
    </lineage>
</organism>
<reference evidence="2 3" key="1">
    <citation type="submission" date="2021-05" db="EMBL/GenBank/DDBJ databases">
        <title>Genome Assembly of Synthetic Allotetraploid Brassica napus Reveals Homoeologous Exchanges between Subgenomes.</title>
        <authorList>
            <person name="Davis J.T."/>
        </authorList>
    </citation>
    <scope>NUCLEOTIDE SEQUENCE [LARGE SCALE GENOMIC DNA]</scope>
    <source>
        <strain evidence="3">cv. Da-Ae</strain>
        <tissue evidence="2">Seedling</tissue>
    </source>
</reference>
<sequence length="461" mass="53003">RLLDSLGDFRSITNPVPKFKLSTCSLKINLLIPIRTTTSKQILQKSYGKLSRIKLGAEKENWIVHEDAQKKFAKDHRLCLVAKGLNPFHNNPVGINVALPRIWQLVGKVESQINDDGTVNFYFQKEHHLHNVLEKQPYTYRGWIVALDRWSNRNYPSFLREIPFKVRIYNLLDMYRRHGMVESIGSKLGHVDEVSIIEPSTTKDAEIWVKILFDEDDVITLARTVELLKDQPPVELEFRYLGIQKLCMLCGSLKHGYEACDVSPQLQQRQYELMDIGSNPYVTAQQRSAAIEEYITQGRRSSGTAVSEYINLNQSHDGSVQTDQLNNTEEQERTVRLPLCKKCCLRLEEQVSRKCSKATWSNSHLNIWRYYLPHLSKAQRGRLQMILTLNILHHQRKDKRLNILIMNFFVIPAKGSSGGAAFFWSDGIGLSFLGNPSLDNSDMCVQEGTNTFWLSYIYGNP</sequence>
<dbReference type="PANTHER" id="PTHR31286">
    <property type="entry name" value="GLYCINE-RICH CELL WALL STRUCTURAL PROTEIN 1.8-LIKE"/>
    <property type="match status" value="1"/>
</dbReference>
<gene>
    <name evidence="2" type="ORF">HID58_022668</name>
</gene>
<dbReference type="EMBL" id="JAGKQM010000006">
    <property type="protein sequence ID" value="KAH0922650.1"/>
    <property type="molecule type" value="Genomic_DNA"/>
</dbReference>
<dbReference type="PANTHER" id="PTHR31286:SF178">
    <property type="entry name" value="DUF4283 DOMAIN-CONTAINING PROTEIN"/>
    <property type="match status" value="1"/>
</dbReference>